<name>A0A9W8CMA9_9FUNG</name>
<evidence type="ECO:0000313" key="19">
    <source>
        <dbReference type="Proteomes" id="UP001145021"/>
    </source>
</evidence>
<dbReference type="GO" id="GO:0009086">
    <property type="term" value="P:methionine biosynthetic process"/>
    <property type="evidence" value="ECO:0007669"/>
    <property type="project" value="UniProtKB-KW"/>
</dbReference>
<dbReference type="NCBIfam" id="TIGR01371">
    <property type="entry name" value="met_syn_B12ind"/>
    <property type="match status" value="1"/>
</dbReference>
<evidence type="ECO:0000256" key="11">
    <source>
        <dbReference type="ARBA" id="ARBA00030765"/>
    </source>
</evidence>
<feature type="binding site" evidence="13">
    <location>
        <begin position="449"/>
        <end position="451"/>
    </location>
    <ligand>
        <name>L-methionine</name>
        <dbReference type="ChEBI" id="CHEBI:57844"/>
    </ligand>
</feature>
<sequence length="775" mass="85812">MSSSASSLKSTILGFPRMGSDRQLKKLVEGFWAGKITEDELADGSKKLRAEHWELQKSYGLTEVPTGDFSYYDHVLDAAYAVGIVPERYQALDKKNGLQAYFAMARGLQDKSIGVDVPSLEMKKWFDTNYHFMVPEIADNQQFSLHSTKTIDEFKEAKALGFSARPVVLGPVTLLTLSKPAKDSSSKPLDHLSRLIPVYFEVLSQLAAAGAEWVQIDEPVLALDLDASVFKPAFEQAYGEFAKIEGLKYLLTSYFDRLGDNLGWAAALPVDGIHLDLVRGGSDIDAALKLVPADKIVSAGLINGRNIWKANLDKQLAVLNKVISARSSAAPVWISSSCSLLHSPHSLKPEVGHLDEETLGWLSFAEEKIEEVVILAAAAIDRSKVEQQLKDNAAKVLSRQESERITRPAVQQRLSALDKAFYSRQAPFAERQHVQRASLKLPLFPTTTIGSFPQTAEVRKARAQFRKGALSASQYKEFLDVETRKCIEWQDEAGLDVLVHGEFERTDMVEFFGENLEGFVFTKKGWVQSYGSRCVKPPVIFGDVSRPKPMTVDVARFAQSCSPNKPVKGMLTGPVTILQWSFVRDDQPRSKTAGQIALAIRDEVVDLEAAGIKVIQVDEPAIREGLPLRKADYDAYLKWSVDVFRLATTGVKNETQIHSHFCYSDFNEIFTAIKGLDADVITIENSKSDLKLLGALEVHGYAAEIGPGLYDIHSPRVPSVEEMKARFAALQKYVPAENLWANPDCGLKTRGWAEVKEALVNLVAVARDARSKQHA</sequence>
<feature type="binding site" evidence="13">
    <location>
        <position position="25"/>
    </location>
    <ligand>
        <name>5-methyltetrahydropteroyltri-L-glutamate</name>
        <dbReference type="ChEBI" id="CHEBI:58207"/>
    </ligand>
</feature>
<evidence type="ECO:0000313" key="18">
    <source>
        <dbReference type="EMBL" id="KAJ1648152.1"/>
    </source>
</evidence>
<evidence type="ECO:0000256" key="7">
    <source>
        <dbReference type="ARBA" id="ARBA00022679"/>
    </source>
</evidence>
<feature type="binding site" evidence="13">
    <location>
        <begin position="533"/>
        <end position="534"/>
    </location>
    <ligand>
        <name>5-methyltetrahydropteroyltri-L-glutamate</name>
        <dbReference type="ChEBI" id="CHEBI:58207"/>
    </ligand>
</feature>
<feature type="domain" description="Cobalamin-independent methionine synthase MetE N-terminal" evidence="17">
    <location>
        <begin position="10"/>
        <end position="323"/>
    </location>
</feature>
<proteinExistence type="inferred from homology"/>
<dbReference type="Proteomes" id="UP001145021">
    <property type="component" value="Unassembled WGS sequence"/>
</dbReference>
<evidence type="ECO:0000256" key="9">
    <source>
        <dbReference type="ARBA" id="ARBA00022833"/>
    </source>
</evidence>
<accession>A0A9W8CMA9</accession>
<evidence type="ECO:0000256" key="13">
    <source>
        <dbReference type="PIRSR" id="PIRSR000382-1"/>
    </source>
</evidence>
<feature type="binding site" evidence="13">
    <location>
        <position position="129"/>
    </location>
    <ligand>
        <name>5-methyltetrahydropteroyltri-L-glutamate</name>
        <dbReference type="ChEBI" id="CHEBI:58207"/>
    </ligand>
</feature>
<dbReference type="GO" id="GO:0032259">
    <property type="term" value="P:methylation"/>
    <property type="evidence" value="ECO:0007669"/>
    <property type="project" value="UniProtKB-KW"/>
</dbReference>
<comment type="caution">
    <text evidence="18">The sequence shown here is derived from an EMBL/GenBank/DDBJ whole genome shotgun (WGS) entry which is preliminary data.</text>
</comment>
<evidence type="ECO:0000256" key="14">
    <source>
        <dbReference type="PIRSR" id="PIRSR000382-2"/>
    </source>
</evidence>
<dbReference type="Pfam" id="PF01717">
    <property type="entry name" value="Meth_synt_2"/>
    <property type="match status" value="1"/>
</dbReference>
<feature type="binding site" evidence="13">
    <location>
        <position position="618"/>
    </location>
    <ligand>
        <name>L-methionine</name>
        <dbReference type="ChEBI" id="CHEBI:57844"/>
    </ligand>
</feature>
<dbReference type="CDD" id="cd03311">
    <property type="entry name" value="CIMS_C_terminal_like"/>
    <property type="match status" value="1"/>
</dbReference>
<evidence type="ECO:0000259" key="16">
    <source>
        <dbReference type="Pfam" id="PF01717"/>
    </source>
</evidence>
<comment type="cofactor">
    <cofactor evidence="14">
        <name>Zn(2+)</name>
        <dbReference type="ChEBI" id="CHEBI:29105"/>
    </cofactor>
    <text evidence="14">Binds 2 Zn(2+) ions per subunit.</text>
</comment>
<feature type="binding site" evidence="13">
    <location>
        <position position="618"/>
    </location>
    <ligand>
        <name>L-homocysteine</name>
        <dbReference type="ChEBI" id="CHEBI:58199"/>
    </ligand>
</feature>
<keyword evidence="10" id="KW-0486">Methionine biosynthesis</keyword>
<dbReference type="InterPro" id="IPR013215">
    <property type="entry name" value="Cbl-indep_Met_Synth_N"/>
</dbReference>
<comment type="function">
    <text evidence="1">Catalyzes the transfer of a methyl group from 5-methyltetrahydrofolate to homocysteine resulting in methionine formation.</text>
</comment>
<evidence type="ECO:0000256" key="15">
    <source>
        <dbReference type="PIRSR" id="PIRSR000382-3"/>
    </source>
</evidence>
<reference evidence="18" key="1">
    <citation type="submission" date="2022-07" db="EMBL/GenBank/DDBJ databases">
        <title>Phylogenomic reconstructions and comparative analyses of Kickxellomycotina fungi.</title>
        <authorList>
            <person name="Reynolds N.K."/>
            <person name="Stajich J.E."/>
            <person name="Barry K."/>
            <person name="Grigoriev I.V."/>
            <person name="Crous P."/>
            <person name="Smith M.E."/>
        </authorList>
    </citation>
    <scope>NUCLEOTIDE SEQUENCE</scope>
    <source>
        <strain evidence="18">NBRC 105413</strain>
    </source>
</reference>
<keyword evidence="5 18" id="KW-0489">Methyltransferase</keyword>
<dbReference type="Pfam" id="PF08267">
    <property type="entry name" value="Meth_synt_1"/>
    <property type="match status" value="1"/>
</dbReference>
<dbReference type="Gene3D" id="3.20.20.210">
    <property type="match status" value="2"/>
</dbReference>
<evidence type="ECO:0000259" key="17">
    <source>
        <dbReference type="Pfam" id="PF08267"/>
    </source>
</evidence>
<gene>
    <name evidence="18" type="primary">MET6</name>
    <name evidence="18" type="ORF">LPJ64_000512</name>
</gene>
<feature type="binding site" evidence="13">
    <location>
        <begin position="449"/>
        <end position="451"/>
    </location>
    <ligand>
        <name>L-homocysteine</name>
        <dbReference type="ChEBI" id="CHEBI:58199"/>
    </ligand>
</feature>
<evidence type="ECO:0000256" key="1">
    <source>
        <dbReference type="ARBA" id="ARBA00002777"/>
    </source>
</evidence>
<feature type="binding site" evidence="14">
    <location>
        <position position="745"/>
    </location>
    <ligand>
        <name>Zn(2+)</name>
        <dbReference type="ChEBI" id="CHEBI:29105"/>
        <label>1</label>
        <note>catalytic</note>
    </ligand>
</feature>
<keyword evidence="6" id="KW-0028">Amino-acid biosynthesis</keyword>
<protein>
    <recommendedName>
        <fullName evidence="4">5-methyltetrahydropteroyltriglutamate--homocysteine S-methyltransferase</fullName>
        <ecNumber evidence="4">2.1.1.14</ecNumber>
    </recommendedName>
    <alternativeName>
        <fullName evidence="12">Cobalamin-independent methionine synthase</fullName>
    </alternativeName>
    <alternativeName>
        <fullName evidence="11">Methionine synthase, vitamin-B12 independent isozyme</fullName>
    </alternativeName>
</protein>
<organism evidence="18 19">
    <name type="scientific">Coemansia asiatica</name>
    <dbReference type="NCBI Taxonomy" id="1052880"/>
    <lineage>
        <taxon>Eukaryota</taxon>
        <taxon>Fungi</taxon>
        <taxon>Fungi incertae sedis</taxon>
        <taxon>Zoopagomycota</taxon>
        <taxon>Kickxellomycotina</taxon>
        <taxon>Kickxellomycetes</taxon>
        <taxon>Kickxellales</taxon>
        <taxon>Kickxellaceae</taxon>
        <taxon>Coemansia</taxon>
    </lineage>
</organism>
<dbReference type="CDD" id="cd03312">
    <property type="entry name" value="CIMS_N_terminal_like"/>
    <property type="match status" value="1"/>
</dbReference>
<dbReference type="InterPro" id="IPR038071">
    <property type="entry name" value="UROD/MetE-like_sf"/>
</dbReference>
<evidence type="ECO:0000256" key="2">
    <source>
        <dbReference type="ARBA" id="ARBA00004681"/>
    </source>
</evidence>
<dbReference type="InterPro" id="IPR006276">
    <property type="entry name" value="Cobalamin-indep_Met_synthase"/>
</dbReference>
<evidence type="ECO:0000256" key="5">
    <source>
        <dbReference type="ARBA" id="ARBA00022603"/>
    </source>
</evidence>
<feature type="binding site" evidence="14">
    <location>
        <position position="660"/>
    </location>
    <ligand>
        <name>Zn(2+)</name>
        <dbReference type="ChEBI" id="CHEBI:29105"/>
        <label>1</label>
        <note>catalytic</note>
    </ligand>
</feature>
<feature type="active site" description="Proton donor" evidence="15">
    <location>
        <position position="713"/>
    </location>
</feature>
<dbReference type="EMBL" id="JANBOH010000010">
    <property type="protein sequence ID" value="KAJ1648152.1"/>
    <property type="molecule type" value="Genomic_DNA"/>
</dbReference>
<dbReference type="NCBIfam" id="NF003556">
    <property type="entry name" value="PRK05222.1"/>
    <property type="match status" value="1"/>
</dbReference>
<dbReference type="SUPFAM" id="SSF51726">
    <property type="entry name" value="UROD/MetE-like"/>
    <property type="match status" value="2"/>
</dbReference>
<feature type="binding site" evidence="14">
    <location>
        <position position="684"/>
    </location>
    <ligand>
        <name>Zn(2+)</name>
        <dbReference type="ChEBI" id="CHEBI:29105"/>
        <label>1</label>
        <note>catalytic</note>
    </ligand>
</feature>
<keyword evidence="9 14" id="KW-0862">Zinc</keyword>
<dbReference type="GO" id="GO:0008270">
    <property type="term" value="F:zinc ion binding"/>
    <property type="evidence" value="ECO:0007669"/>
    <property type="project" value="InterPro"/>
</dbReference>
<dbReference type="AlphaFoldDB" id="A0A9W8CMA9"/>
<feature type="binding site" evidence="14">
    <location>
        <position position="662"/>
    </location>
    <ligand>
        <name>Zn(2+)</name>
        <dbReference type="ChEBI" id="CHEBI:29105"/>
        <label>2</label>
    </ligand>
</feature>
<keyword evidence="8 14" id="KW-0479">Metal-binding</keyword>
<dbReference type="InterPro" id="IPR002629">
    <property type="entry name" value="Met_Synth_C/arc"/>
</dbReference>
<keyword evidence="19" id="KW-1185">Reference proteome</keyword>
<dbReference type="FunFam" id="3.20.20.210:FF:000003">
    <property type="entry name" value="5-methyltetrahydropteroyltriglutamate--homocysteine methyltransferase"/>
    <property type="match status" value="1"/>
</dbReference>
<evidence type="ECO:0000256" key="8">
    <source>
        <dbReference type="ARBA" id="ARBA00022723"/>
    </source>
</evidence>
<evidence type="ECO:0000256" key="12">
    <source>
        <dbReference type="ARBA" id="ARBA00031314"/>
    </source>
</evidence>
<dbReference type="PIRSF" id="PIRSF000382">
    <property type="entry name" value="MeTrfase_B12_ind"/>
    <property type="match status" value="1"/>
</dbReference>
<evidence type="ECO:0000256" key="10">
    <source>
        <dbReference type="ARBA" id="ARBA00023167"/>
    </source>
</evidence>
<keyword evidence="7 18" id="KW-0808">Transferase</keyword>
<feature type="binding site" evidence="13">
    <location>
        <position position="580"/>
    </location>
    <ligand>
        <name>5-methyltetrahydropteroyltri-L-glutamate</name>
        <dbReference type="ChEBI" id="CHEBI:58207"/>
    </ligand>
</feature>
<evidence type="ECO:0000256" key="6">
    <source>
        <dbReference type="ARBA" id="ARBA00022605"/>
    </source>
</evidence>
<feature type="binding site" evidence="13">
    <location>
        <position position="502"/>
    </location>
    <ligand>
        <name>L-methionine</name>
        <dbReference type="ChEBI" id="CHEBI:57844"/>
    </ligand>
</feature>
<dbReference type="HAMAP" id="MF_00172">
    <property type="entry name" value="Meth_synth"/>
    <property type="match status" value="1"/>
</dbReference>
<comment type="pathway">
    <text evidence="2">Amino-acid biosynthesis; L-methionine biosynthesis via de novo pathway; L-methionine from L-homocysteine (MetE route): step 1/1.</text>
</comment>
<feature type="domain" description="Cobalamin-independent methionine synthase MetE C-terminal/archaeal" evidence="16">
    <location>
        <begin position="444"/>
        <end position="767"/>
    </location>
</feature>
<dbReference type="GO" id="GO:0003871">
    <property type="term" value="F:5-methyltetrahydropteroyltriglutamate-homocysteine S-methyltransferase activity"/>
    <property type="evidence" value="ECO:0007669"/>
    <property type="project" value="UniProtKB-EC"/>
</dbReference>
<dbReference type="EC" id="2.1.1.14" evidence="4"/>
<dbReference type="PANTHER" id="PTHR30519">
    <property type="entry name" value="5-METHYLTETRAHYDROPTEROYLTRIGLUTAMATE--HOMOCYSTEINE METHYLTRANSFERASE"/>
    <property type="match status" value="1"/>
</dbReference>
<evidence type="ECO:0000256" key="4">
    <source>
        <dbReference type="ARBA" id="ARBA00012034"/>
    </source>
</evidence>
<comment type="similarity">
    <text evidence="3">Belongs to the vitamin-B12 independent methionine synthase family.</text>
</comment>
<evidence type="ECO:0000256" key="3">
    <source>
        <dbReference type="ARBA" id="ARBA00009553"/>
    </source>
</evidence>